<accession>A0AAV1H275</accession>
<dbReference type="EMBL" id="OY660882">
    <property type="protein sequence ID" value="CAJ1080052.1"/>
    <property type="molecule type" value="Genomic_DNA"/>
</dbReference>
<feature type="compositionally biased region" description="Basic residues" evidence="1">
    <location>
        <begin position="47"/>
        <end position="57"/>
    </location>
</feature>
<name>A0AAV1H275_XYRNO</name>
<proteinExistence type="predicted"/>
<evidence type="ECO:0000313" key="4">
    <source>
        <dbReference type="Proteomes" id="UP001178508"/>
    </source>
</evidence>
<keyword evidence="2" id="KW-0732">Signal</keyword>
<protein>
    <submittedName>
        <fullName evidence="3">Uncharacterized protein</fullName>
    </submittedName>
</protein>
<gene>
    <name evidence="3" type="ORF">XNOV1_A032945</name>
</gene>
<sequence length="161" mass="17127">MSIQPVCVCVCVLSSLSVSLWLPAARMRKGVKERGKQEDEESDKMPLQRRSRRRRQHFNSSSSSAGGGGGGGSGGCCDASPPSPLVSPAPPPPLPPFPSSCLGAKDTTDPWEVGKSHAGFGMLGAKVFPLFFVQFSVMKVLRRKRSPGDEDDDDNVLSAPV</sequence>
<evidence type="ECO:0000313" key="3">
    <source>
        <dbReference type="EMBL" id="CAJ1080052.1"/>
    </source>
</evidence>
<organism evidence="3 4">
    <name type="scientific">Xyrichtys novacula</name>
    <name type="common">Pearly razorfish</name>
    <name type="synonym">Hemipteronotus novacula</name>
    <dbReference type="NCBI Taxonomy" id="13765"/>
    <lineage>
        <taxon>Eukaryota</taxon>
        <taxon>Metazoa</taxon>
        <taxon>Chordata</taxon>
        <taxon>Craniata</taxon>
        <taxon>Vertebrata</taxon>
        <taxon>Euteleostomi</taxon>
        <taxon>Actinopterygii</taxon>
        <taxon>Neopterygii</taxon>
        <taxon>Teleostei</taxon>
        <taxon>Neoteleostei</taxon>
        <taxon>Acanthomorphata</taxon>
        <taxon>Eupercaria</taxon>
        <taxon>Labriformes</taxon>
        <taxon>Labridae</taxon>
        <taxon>Xyrichtys</taxon>
    </lineage>
</organism>
<feature type="signal peptide" evidence="2">
    <location>
        <begin position="1"/>
        <end position="19"/>
    </location>
</feature>
<reference evidence="3" key="1">
    <citation type="submission" date="2023-08" db="EMBL/GenBank/DDBJ databases">
        <authorList>
            <person name="Alioto T."/>
            <person name="Alioto T."/>
            <person name="Gomez Garrido J."/>
        </authorList>
    </citation>
    <scope>NUCLEOTIDE SEQUENCE</scope>
</reference>
<feature type="chain" id="PRO_5043897805" evidence="2">
    <location>
        <begin position="20"/>
        <end position="161"/>
    </location>
</feature>
<dbReference type="AlphaFoldDB" id="A0AAV1H275"/>
<feature type="region of interest" description="Disordered" evidence="1">
    <location>
        <begin position="28"/>
        <end position="108"/>
    </location>
</feature>
<evidence type="ECO:0000256" key="2">
    <source>
        <dbReference type="SAM" id="SignalP"/>
    </source>
</evidence>
<feature type="compositionally biased region" description="Gly residues" evidence="1">
    <location>
        <begin position="65"/>
        <end position="75"/>
    </location>
</feature>
<keyword evidence="4" id="KW-1185">Reference proteome</keyword>
<feature type="compositionally biased region" description="Pro residues" evidence="1">
    <location>
        <begin position="81"/>
        <end position="98"/>
    </location>
</feature>
<evidence type="ECO:0000256" key="1">
    <source>
        <dbReference type="SAM" id="MobiDB-lite"/>
    </source>
</evidence>
<dbReference type="Proteomes" id="UP001178508">
    <property type="component" value="Chromosome 19"/>
</dbReference>